<dbReference type="EnsemblPlants" id="ONIVA05G05370.1">
    <property type="protein sequence ID" value="ONIVA05G05370.1"/>
    <property type="gene ID" value="ONIVA05G05370"/>
</dbReference>
<evidence type="ECO:0000313" key="2">
    <source>
        <dbReference type="Proteomes" id="UP000006591"/>
    </source>
</evidence>
<protein>
    <submittedName>
        <fullName evidence="1">Uncharacterized protein</fullName>
    </submittedName>
</protein>
<reference evidence="1" key="1">
    <citation type="submission" date="2015-04" db="UniProtKB">
        <authorList>
            <consortium name="EnsemblPlants"/>
        </authorList>
    </citation>
    <scope>IDENTIFICATION</scope>
    <source>
        <strain evidence="1">SL10</strain>
    </source>
</reference>
<keyword evidence="2" id="KW-1185">Reference proteome</keyword>
<proteinExistence type="predicted"/>
<accession>A0A0E0HA83</accession>
<dbReference type="Proteomes" id="UP000006591">
    <property type="component" value="Chromosome 5"/>
</dbReference>
<dbReference type="Gramene" id="ONIVA05G05370.1">
    <property type="protein sequence ID" value="ONIVA05G05370.1"/>
    <property type="gene ID" value="ONIVA05G05370"/>
</dbReference>
<dbReference type="AlphaFoldDB" id="A0A0E0HA83"/>
<sequence>MIDFRVASIVPTDITAVPSTCEERTSTTAILEGDRPCKVSYLAKVWFLFKSLRRRQTYAEKGKYDIYRGAGK</sequence>
<name>A0A0E0HA83_ORYNI</name>
<reference evidence="1" key="2">
    <citation type="submission" date="2018-04" db="EMBL/GenBank/DDBJ databases">
        <title>OnivRS2 (Oryza nivara Reference Sequence Version 2).</title>
        <authorList>
            <person name="Zhang J."/>
            <person name="Kudrna D."/>
            <person name="Lee S."/>
            <person name="Talag J."/>
            <person name="Rajasekar S."/>
            <person name="Welchert J."/>
            <person name="Hsing Y.-I."/>
            <person name="Wing R.A."/>
        </authorList>
    </citation>
    <scope>NUCLEOTIDE SEQUENCE [LARGE SCALE GENOMIC DNA]</scope>
    <source>
        <strain evidence="1">SL10</strain>
    </source>
</reference>
<organism evidence="1">
    <name type="scientific">Oryza nivara</name>
    <name type="common">Indian wild rice</name>
    <name type="synonym">Oryza sativa f. spontanea</name>
    <dbReference type="NCBI Taxonomy" id="4536"/>
    <lineage>
        <taxon>Eukaryota</taxon>
        <taxon>Viridiplantae</taxon>
        <taxon>Streptophyta</taxon>
        <taxon>Embryophyta</taxon>
        <taxon>Tracheophyta</taxon>
        <taxon>Spermatophyta</taxon>
        <taxon>Magnoliopsida</taxon>
        <taxon>Liliopsida</taxon>
        <taxon>Poales</taxon>
        <taxon>Poaceae</taxon>
        <taxon>BOP clade</taxon>
        <taxon>Oryzoideae</taxon>
        <taxon>Oryzeae</taxon>
        <taxon>Oryzinae</taxon>
        <taxon>Oryza</taxon>
    </lineage>
</organism>
<dbReference type="HOGENOM" id="CLU_2726540_0_0_1"/>
<evidence type="ECO:0000313" key="1">
    <source>
        <dbReference type="EnsemblPlants" id="ONIVA05G05370.1"/>
    </source>
</evidence>